<evidence type="ECO:0000313" key="2">
    <source>
        <dbReference type="EMBL" id="MBU3839128.1"/>
    </source>
</evidence>
<proteinExistence type="predicted"/>
<sequence length="234" mass="26355">MNRFKTLIVRFSIAIFILCGFVSLYSQDIKEKRLWLVELNGALTSQSSWEVEPSVTFLPIDYVGLTAGLVFTSPYPSKSLGGVAVNKQFRWSETNDNSVSYFFAFLPALRLNSPKLWIGKDNDYALYLSVSPGLTIPLPSDRRFTIDYFPNQQGEWSAIKREEVTNSGARKVYYNVRTAVSLEIDERLVFSAGYTFSDFDIYGGSRNITVEGSKLSLPKVSMMHSAFVGIGVRF</sequence>
<protein>
    <submittedName>
        <fullName evidence="2">Uncharacterized protein</fullName>
    </submittedName>
</protein>
<dbReference type="AlphaFoldDB" id="A0A948X057"/>
<dbReference type="Proteomes" id="UP000783796">
    <property type="component" value="Unassembled WGS sequence"/>
</dbReference>
<organism evidence="2 3">
    <name type="scientific">Candidatus Phocaeicola faecigallinarum</name>
    <dbReference type="NCBI Taxonomy" id="2838732"/>
    <lineage>
        <taxon>Bacteria</taxon>
        <taxon>Pseudomonadati</taxon>
        <taxon>Bacteroidota</taxon>
        <taxon>Bacteroidia</taxon>
        <taxon>Bacteroidales</taxon>
        <taxon>Bacteroidaceae</taxon>
        <taxon>Phocaeicola</taxon>
    </lineage>
</organism>
<name>A0A948X057_9BACT</name>
<keyword evidence="1" id="KW-0812">Transmembrane</keyword>
<dbReference type="EMBL" id="JAHLFW010000105">
    <property type="protein sequence ID" value="MBU3839128.1"/>
    <property type="molecule type" value="Genomic_DNA"/>
</dbReference>
<keyword evidence="1" id="KW-0472">Membrane</keyword>
<feature type="transmembrane region" description="Helical" evidence="1">
    <location>
        <begin position="7"/>
        <end position="26"/>
    </location>
</feature>
<evidence type="ECO:0000313" key="3">
    <source>
        <dbReference type="Proteomes" id="UP000783796"/>
    </source>
</evidence>
<comment type="caution">
    <text evidence="2">The sequence shown here is derived from an EMBL/GenBank/DDBJ whole genome shotgun (WGS) entry which is preliminary data.</text>
</comment>
<reference evidence="2" key="2">
    <citation type="submission" date="2021-04" db="EMBL/GenBank/DDBJ databases">
        <authorList>
            <person name="Gilroy R."/>
        </authorList>
    </citation>
    <scope>NUCLEOTIDE SEQUENCE</scope>
    <source>
        <strain evidence="2">G4-2901</strain>
    </source>
</reference>
<evidence type="ECO:0000256" key="1">
    <source>
        <dbReference type="SAM" id="Phobius"/>
    </source>
</evidence>
<keyword evidence="1" id="KW-1133">Transmembrane helix</keyword>
<reference evidence="2" key="1">
    <citation type="journal article" date="2021" name="PeerJ">
        <title>Extensive microbial diversity within the chicken gut microbiome revealed by metagenomics and culture.</title>
        <authorList>
            <person name="Gilroy R."/>
            <person name="Ravi A."/>
            <person name="Getino M."/>
            <person name="Pursley I."/>
            <person name="Horton D.L."/>
            <person name="Alikhan N.F."/>
            <person name="Baker D."/>
            <person name="Gharbi K."/>
            <person name="Hall N."/>
            <person name="Watson M."/>
            <person name="Adriaenssens E.M."/>
            <person name="Foster-Nyarko E."/>
            <person name="Jarju S."/>
            <person name="Secka A."/>
            <person name="Antonio M."/>
            <person name="Oren A."/>
            <person name="Chaudhuri R.R."/>
            <person name="La Ragione R."/>
            <person name="Hildebrand F."/>
            <person name="Pallen M.J."/>
        </authorList>
    </citation>
    <scope>NUCLEOTIDE SEQUENCE</scope>
    <source>
        <strain evidence="2">G4-2901</strain>
    </source>
</reference>
<accession>A0A948X057</accession>
<gene>
    <name evidence="2" type="ORF">H9777_12625</name>
</gene>